<dbReference type="CDD" id="cd05262">
    <property type="entry name" value="SDR_a7"/>
    <property type="match status" value="1"/>
</dbReference>
<dbReference type="Gene3D" id="3.40.50.720">
    <property type="entry name" value="NAD(P)-binding Rossmann-like Domain"/>
    <property type="match status" value="1"/>
</dbReference>
<dbReference type="Proteomes" id="UP000617734">
    <property type="component" value="Unassembled WGS sequence"/>
</dbReference>
<name>A0A919KNH8_9ACTN</name>
<reference evidence="2" key="1">
    <citation type="journal article" date="2014" name="Int. J. Syst. Evol. Microbiol.">
        <title>Complete genome sequence of Corynebacterium casei LMG S-19264T (=DSM 44701T), isolated from a smear-ripened cheese.</title>
        <authorList>
            <consortium name="US DOE Joint Genome Institute (JGI-PGF)"/>
            <person name="Walter F."/>
            <person name="Albersmeier A."/>
            <person name="Kalinowski J."/>
            <person name="Ruckert C."/>
        </authorList>
    </citation>
    <scope>NUCLEOTIDE SEQUENCE</scope>
    <source>
        <strain evidence="2">JCM 4646</strain>
    </source>
</reference>
<evidence type="ECO:0000259" key="1">
    <source>
        <dbReference type="Pfam" id="PF01370"/>
    </source>
</evidence>
<dbReference type="PANTHER" id="PTHR48079:SF6">
    <property type="entry name" value="NAD(P)-BINDING DOMAIN-CONTAINING PROTEIN-RELATED"/>
    <property type="match status" value="1"/>
</dbReference>
<dbReference type="InterPro" id="IPR001509">
    <property type="entry name" value="Epimerase_deHydtase"/>
</dbReference>
<protein>
    <submittedName>
        <fullName evidence="2">Oxidoreductase</fullName>
    </submittedName>
</protein>
<organism evidence="2 3">
    <name type="scientific">Kitasatospora indigofera</name>
    <dbReference type="NCBI Taxonomy" id="67307"/>
    <lineage>
        <taxon>Bacteria</taxon>
        <taxon>Bacillati</taxon>
        <taxon>Actinomycetota</taxon>
        <taxon>Actinomycetes</taxon>
        <taxon>Kitasatosporales</taxon>
        <taxon>Streptomycetaceae</taxon>
        <taxon>Kitasatospora</taxon>
    </lineage>
</organism>
<comment type="caution">
    <text evidence="2">The sequence shown here is derived from an EMBL/GenBank/DDBJ whole genome shotgun (WGS) entry which is preliminary data.</text>
</comment>
<dbReference type="SUPFAM" id="SSF51735">
    <property type="entry name" value="NAD(P)-binding Rossmann-fold domains"/>
    <property type="match status" value="1"/>
</dbReference>
<accession>A0A919KNH8</accession>
<dbReference type="InterPro" id="IPR051783">
    <property type="entry name" value="NAD(P)-dependent_oxidoreduct"/>
</dbReference>
<proteinExistence type="predicted"/>
<evidence type="ECO:0000313" key="2">
    <source>
        <dbReference type="EMBL" id="GHH65447.1"/>
    </source>
</evidence>
<feature type="domain" description="NAD-dependent epimerase/dehydratase" evidence="1">
    <location>
        <begin position="32"/>
        <end position="250"/>
    </location>
</feature>
<keyword evidence="3" id="KW-1185">Reference proteome</keyword>
<sequence length="340" mass="34498">MTVTDIDSPALMVPRYPRREGSTYPEVLLMRVFVTGASGWIGSAVVPELIGAGHQVVGLARSDAAAAALARAGAEVRRGTLDDLGILRSAAGESDGVIHLAFKHDLAFSGGFESAAEADRRAVDTFGEALAGSDRPFLIAAGTLGLAPGRVATERDGQADGPVTAHLAGGPAKRLANAHAAIALAGRGVRSSVVRLPPTVHGDGDHGFLATLVAIARAKGVSGHPGDGSNRWPAVHRSDAARLFRLALEGAPAGSTLHAVADEGVPVRTLAEVIGRHLGLPVAAVSPEDAAGHFGWLAGFLGVDGPASGAHTGELLGWVPTGPGLVEDLDQGHYFATASA</sequence>
<gene>
    <name evidence="2" type="ORF">GCM10018781_17980</name>
</gene>
<dbReference type="GO" id="GO:0004029">
    <property type="term" value="F:aldehyde dehydrogenase (NAD+) activity"/>
    <property type="evidence" value="ECO:0007669"/>
    <property type="project" value="TreeGrafter"/>
</dbReference>
<reference evidence="2" key="2">
    <citation type="submission" date="2020-09" db="EMBL/GenBank/DDBJ databases">
        <authorList>
            <person name="Sun Q."/>
            <person name="Ohkuma M."/>
        </authorList>
    </citation>
    <scope>NUCLEOTIDE SEQUENCE</scope>
    <source>
        <strain evidence="2">JCM 4646</strain>
    </source>
</reference>
<dbReference type="AlphaFoldDB" id="A0A919KNH8"/>
<dbReference type="GO" id="GO:0005737">
    <property type="term" value="C:cytoplasm"/>
    <property type="evidence" value="ECO:0007669"/>
    <property type="project" value="TreeGrafter"/>
</dbReference>
<dbReference type="Pfam" id="PF01370">
    <property type="entry name" value="Epimerase"/>
    <property type="match status" value="1"/>
</dbReference>
<dbReference type="InterPro" id="IPR036291">
    <property type="entry name" value="NAD(P)-bd_dom_sf"/>
</dbReference>
<dbReference type="PANTHER" id="PTHR48079">
    <property type="entry name" value="PROTEIN YEEZ"/>
    <property type="match status" value="1"/>
</dbReference>
<dbReference type="EMBL" id="BNBO01000006">
    <property type="protein sequence ID" value="GHH65447.1"/>
    <property type="molecule type" value="Genomic_DNA"/>
</dbReference>
<evidence type="ECO:0000313" key="3">
    <source>
        <dbReference type="Proteomes" id="UP000617734"/>
    </source>
</evidence>